<evidence type="ECO:0000313" key="2">
    <source>
        <dbReference type="Proteomes" id="UP000712600"/>
    </source>
</evidence>
<evidence type="ECO:0000313" key="1">
    <source>
        <dbReference type="EMBL" id="KAF3553843.1"/>
    </source>
</evidence>
<proteinExistence type="predicted"/>
<dbReference type="EMBL" id="QGKX02000996">
    <property type="protein sequence ID" value="KAF3553843.1"/>
    <property type="molecule type" value="Genomic_DNA"/>
</dbReference>
<organism evidence="1 2">
    <name type="scientific">Brassica cretica</name>
    <name type="common">Mustard</name>
    <dbReference type="NCBI Taxonomy" id="69181"/>
    <lineage>
        <taxon>Eukaryota</taxon>
        <taxon>Viridiplantae</taxon>
        <taxon>Streptophyta</taxon>
        <taxon>Embryophyta</taxon>
        <taxon>Tracheophyta</taxon>
        <taxon>Spermatophyta</taxon>
        <taxon>Magnoliopsida</taxon>
        <taxon>eudicotyledons</taxon>
        <taxon>Gunneridae</taxon>
        <taxon>Pentapetalae</taxon>
        <taxon>rosids</taxon>
        <taxon>malvids</taxon>
        <taxon>Brassicales</taxon>
        <taxon>Brassicaceae</taxon>
        <taxon>Brassiceae</taxon>
        <taxon>Brassica</taxon>
    </lineage>
</organism>
<dbReference type="AlphaFoldDB" id="A0A8S9QN71"/>
<accession>A0A8S9QN71</accession>
<sequence>MRCKTISVRSQLRRLQPQLASRTARVPDSKHIVLNPIAVGARDLSLNSFARTTDSSRPTIKAFPISSCPAHGLLAFVPVRVAARGSFSGGPVHQTTKLKTISSRGRAALLHSYHNLITLIN</sequence>
<name>A0A8S9QN71_BRACR</name>
<reference evidence="1" key="1">
    <citation type="submission" date="2019-12" db="EMBL/GenBank/DDBJ databases">
        <title>Genome sequencing and annotation of Brassica cretica.</title>
        <authorList>
            <person name="Studholme D.J."/>
            <person name="Sarris P."/>
        </authorList>
    </citation>
    <scope>NUCLEOTIDE SEQUENCE</scope>
    <source>
        <strain evidence="1">PFS-109/04</strain>
        <tissue evidence="1">Leaf</tissue>
    </source>
</reference>
<comment type="caution">
    <text evidence="1">The sequence shown here is derived from an EMBL/GenBank/DDBJ whole genome shotgun (WGS) entry which is preliminary data.</text>
</comment>
<protein>
    <submittedName>
        <fullName evidence="1">Uncharacterized protein</fullName>
    </submittedName>
</protein>
<dbReference type="Proteomes" id="UP000712600">
    <property type="component" value="Unassembled WGS sequence"/>
</dbReference>
<gene>
    <name evidence="1" type="ORF">F2Q69_00013847</name>
</gene>